<dbReference type="EMBL" id="BJZP01000006">
    <property type="protein sequence ID" value="GEO84662.1"/>
    <property type="molecule type" value="Genomic_DNA"/>
</dbReference>
<comment type="caution">
    <text evidence="1">The sequence shown here is derived from an EMBL/GenBank/DDBJ whole genome shotgun (WGS) entry which is preliminary data.</text>
</comment>
<accession>A0A512HGU5</accession>
<evidence type="ECO:0000313" key="2">
    <source>
        <dbReference type="Proteomes" id="UP000321717"/>
    </source>
</evidence>
<proteinExistence type="predicted"/>
<dbReference type="OrthoDB" id="119238at2"/>
<evidence type="ECO:0008006" key="3">
    <source>
        <dbReference type="Google" id="ProtNLM"/>
    </source>
</evidence>
<evidence type="ECO:0000313" key="1">
    <source>
        <dbReference type="EMBL" id="GEO84662.1"/>
    </source>
</evidence>
<organism evidence="1 2">
    <name type="scientific">Ciceribacter naphthalenivorans</name>
    <dbReference type="NCBI Taxonomy" id="1118451"/>
    <lineage>
        <taxon>Bacteria</taxon>
        <taxon>Pseudomonadati</taxon>
        <taxon>Pseudomonadota</taxon>
        <taxon>Alphaproteobacteria</taxon>
        <taxon>Hyphomicrobiales</taxon>
        <taxon>Rhizobiaceae</taxon>
        <taxon>Ciceribacter</taxon>
    </lineage>
</organism>
<reference evidence="1 2" key="1">
    <citation type="submission" date="2019-07" db="EMBL/GenBank/DDBJ databases">
        <title>Whole genome shotgun sequence of Rhizobium naphthalenivorans NBRC 107585.</title>
        <authorList>
            <person name="Hosoyama A."/>
            <person name="Uohara A."/>
            <person name="Ohji S."/>
            <person name="Ichikawa N."/>
        </authorList>
    </citation>
    <scope>NUCLEOTIDE SEQUENCE [LARGE SCALE GENOMIC DNA]</scope>
    <source>
        <strain evidence="1 2">NBRC 107585</strain>
    </source>
</reference>
<dbReference type="Proteomes" id="UP000321717">
    <property type="component" value="Unassembled WGS sequence"/>
</dbReference>
<gene>
    <name evidence="1" type="ORF">RNA01_15940</name>
</gene>
<name>A0A512HGU5_9HYPH</name>
<protein>
    <recommendedName>
        <fullName evidence="3">RiboL-PSP-HEPN domain-containing protein</fullName>
    </recommendedName>
</protein>
<keyword evidence="2" id="KW-1185">Reference proteome</keyword>
<dbReference type="AlphaFoldDB" id="A0A512HGU5"/>
<sequence>MASTLPAVKFVCSGCGATIHTVLEEVPAYDLMADRESDAQGFVEQAVECSECDRQLSVGIRNTGAGLVDALQDENTPVEVIDDPTQRPDDEWDTEAYQRENLPNDPGQIFKFATYDIDFIAGEVESGGHGSVAALNRMLLVQYFSAIEAYLSDRLIRLVLDNPKSLAALVIGNKEWAGEKISVVELASNAHAFRDWVHTRLRELMYHNFVKIDQYYRSALGSTIFPDEATKKVLMEFVPVRHDCVHRYGRDHDGRERTISKVDLDKLGSALENMVAHLEGLFVRRRTNG</sequence>